<dbReference type="Pfam" id="PF01131">
    <property type="entry name" value="Topoisom_bac"/>
    <property type="match status" value="1"/>
</dbReference>
<evidence type="ECO:0000259" key="13">
    <source>
        <dbReference type="PROSITE" id="PS50880"/>
    </source>
</evidence>
<dbReference type="SMART" id="SM00493">
    <property type="entry name" value="TOPRIM"/>
    <property type="match status" value="1"/>
</dbReference>
<dbReference type="CDD" id="cd00186">
    <property type="entry name" value="TOP1Ac"/>
    <property type="match status" value="1"/>
</dbReference>
<name>A0A3S2TNM0_9BURK</name>
<dbReference type="Gene3D" id="1.10.460.10">
    <property type="entry name" value="Topoisomerase I, domain 2"/>
    <property type="match status" value="1"/>
</dbReference>
<evidence type="ECO:0000256" key="2">
    <source>
        <dbReference type="ARBA" id="ARBA00009446"/>
    </source>
</evidence>
<evidence type="ECO:0000313" key="16">
    <source>
        <dbReference type="Proteomes" id="UP000288178"/>
    </source>
</evidence>
<dbReference type="InterPro" id="IPR023405">
    <property type="entry name" value="Topo_IA_core_domain"/>
</dbReference>
<reference evidence="15 16" key="1">
    <citation type="submission" date="2019-01" db="EMBL/GenBank/DDBJ databases">
        <authorList>
            <person name="Chen W.-M."/>
        </authorList>
    </citation>
    <scope>NUCLEOTIDE SEQUENCE [LARGE SCALE GENOMIC DNA]</scope>
    <source>
        <strain evidence="15 16">ICH-3</strain>
    </source>
</reference>
<comment type="caution">
    <text evidence="15">The sequence shown here is derived from an EMBL/GenBank/DDBJ whole genome shotgun (WGS) entry which is preliminary data.</text>
</comment>
<evidence type="ECO:0000259" key="14">
    <source>
        <dbReference type="PROSITE" id="PS52039"/>
    </source>
</evidence>
<dbReference type="GO" id="GO:0043597">
    <property type="term" value="C:cytoplasmic replication fork"/>
    <property type="evidence" value="ECO:0007669"/>
    <property type="project" value="TreeGrafter"/>
</dbReference>
<dbReference type="InterPro" id="IPR013824">
    <property type="entry name" value="Topo_IA_cen_sub1"/>
</dbReference>
<keyword evidence="5" id="KW-0460">Magnesium</keyword>
<dbReference type="InterPro" id="IPR013826">
    <property type="entry name" value="Topo_IA_cen_sub3"/>
</dbReference>
<dbReference type="InterPro" id="IPR013825">
    <property type="entry name" value="Topo_IA_cen_sub2"/>
</dbReference>
<comment type="similarity">
    <text evidence="2">Belongs to the type IA topoisomerase family.</text>
</comment>
<protein>
    <recommendedName>
        <fullName evidence="3">DNA topoisomerase</fullName>
        <ecNumber evidence="3">5.6.2.1</ecNumber>
    </recommendedName>
    <alternativeName>
        <fullName evidence="12">Omega-protein</fullName>
    </alternativeName>
    <alternativeName>
        <fullName evidence="11">Relaxing enzyme</fullName>
    </alternativeName>
    <alternativeName>
        <fullName evidence="9">Swivelase</fullName>
    </alternativeName>
    <alternativeName>
        <fullName evidence="10">Untwisting enzyme</fullName>
    </alternativeName>
</protein>
<dbReference type="GO" id="GO:0006265">
    <property type="term" value="P:DNA topological change"/>
    <property type="evidence" value="ECO:0007669"/>
    <property type="project" value="InterPro"/>
</dbReference>
<dbReference type="SMART" id="SM00436">
    <property type="entry name" value="TOP1Bc"/>
    <property type="match status" value="1"/>
</dbReference>
<dbReference type="GO" id="GO:0046872">
    <property type="term" value="F:metal ion binding"/>
    <property type="evidence" value="ECO:0007669"/>
    <property type="project" value="UniProtKB-KW"/>
</dbReference>
<evidence type="ECO:0000256" key="12">
    <source>
        <dbReference type="ARBA" id="ARBA00032877"/>
    </source>
</evidence>
<dbReference type="RefSeq" id="WP_128198237.1">
    <property type="nucleotide sequence ID" value="NZ_SACT01000002.1"/>
</dbReference>
<evidence type="ECO:0000256" key="7">
    <source>
        <dbReference type="ARBA" id="ARBA00023125"/>
    </source>
</evidence>
<keyword evidence="6" id="KW-0799">Topoisomerase</keyword>
<evidence type="ECO:0000256" key="4">
    <source>
        <dbReference type="ARBA" id="ARBA00022723"/>
    </source>
</evidence>
<dbReference type="InterPro" id="IPR034144">
    <property type="entry name" value="TOPRIM_TopoIII"/>
</dbReference>
<keyword evidence="4" id="KW-0479">Metal-binding</keyword>
<keyword evidence="7" id="KW-0238">DNA-binding</keyword>
<dbReference type="GO" id="GO:0006310">
    <property type="term" value="P:DNA recombination"/>
    <property type="evidence" value="ECO:0007669"/>
    <property type="project" value="TreeGrafter"/>
</dbReference>
<evidence type="ECO:0000313" key="15">
    <source>
        <dbReference type="EMBL" id="RVT52867.1"/>
    </source>
</evidence>
<evidence type="ECO:0000256" key="9">
    <source>
        <dbReference type="ARBA" id="ARBA00030003"/>
    </source>
</evidence>
<dbReference type="PROSITE" id="PS00396">
    <property type="entry name" value="TOPO_IA_1"/>
    <property type="match status" value="1"/>
</dbReference>
<dbReference type="PROSITE" id="PS50880">
    <property type="entry name" value="TOPRIM"/>
    <property type="match status" value="1"/>
</dbReference>
<dbReference type="InterPro" id="IPR005738">
    <property type="entry name" value="TopoIII"/>
</dbReference>
<evidence type="ECO:0000256" key="11">
    <source>
        <dbReference type="ARBA" id="ARBA00032235"/>
    </source>
</evidence>
<dbReference type="Pfam" id="PF13342">
    <property type="entry name" value="Toprim_Crpt"/>
    <property type="match status" value="2"/>
</dbReference>
<dbReference type="Pfam" id="PF01751">
    <property type="entry name" value="Toprim"/>
    <property type="match status" value="1"/>
</dbReference>
<evidence type="ECO:0000256" key="1">
    <source>
        <dbReference type="ARBA" id="ARBA00000213"/>
    </source>
</evidence>
<dbReference type="OrthoDB" id="9803554at2"/>
<evidence type="ECO:0000256" key="6">
    <source>
        <dbReference type="ARBA" id="ARBA00023029"/>
    </source>
</evidence>
<dbReference type="PROSITE" id="PS52039">
    <property type="entry name" value="TOPO_IA_2"/>
    <property type="match status" value="1"/>
</dbReference>
<comment type="catalytic activity">
    <reaction evidence="1">
        <text>ATP-independent breakage of single-stranded DNA, followed by passage and rejoining.</text>
        <dbReference type="EC" id="5.6.2.1"/>
    </reaction>
</comment>
<dbReference type="Gene3D" id="3.40.50.140">
    <property type="match status" value="1"/>
</dbReference>
<dbReference type="InterPro" id="IPR025589">
    <property type="entry name" value="Toprim_C_rpt"/>
</dbReference>
<dbReference type="Proteomes" id="UP000288178">
    <property type="component" value="Unassembled WGS sequence"/>
</dbReference>
<sequence length="859" mass="94990">MGKAIIIAEKPSVAQDIVRALTPVAGKFEKHAEHFENDRYVVTSAVGHLVEIKAPEAYDVKRGKWSFAHLPVVPPHFDLAPIDKAKSRLNAVVKLCKRKDVDELINACDAGREGELIFRLIEQYAAGAKGTLGKPVKRLWLQSMTPQAIRDGFAQLRSDEQMRGLADAARSRSEADWLVGINGTRAMTAFNSRDGGFFLTTVGRVQTPTLSIVVEREEKIRKHVARDYWELRASFAAQAGEYEGKWFDPAWKKDANDPEKRADRLWTAADAQAIAQACRTQPAHVTEEAKPSTQASPLLYDLTTLQREANSRFGFSAKTTLSIAQALYEKHKVLTYPRTDSRALPEDYLGTVKQTIGMLADEDLPGPMREIALHARKALNEGYVKPSKRVFDNAKVSDHFAIIPTLQAPKSLSELELKLYDMVVKRFLAVFYPSAEFLVTTRISKVAAAGATHHFQTNGKVLVNPGWLAVYGKEAQDEDANLVPVAAGEVVRTEAVDVKALQTKPPARYTEATLLSAMEGAGKLIDDDELREAMREKGLGTPATRAQTIEGLIAEKYMLREGRELVPTAKAFQLMTLLRGLGVEDLTKPELTGAWEHRLAEMEHGKLARETFMADIARMAERIVKKAKEYDRDTIPGDYATLATPCPHCGGVVKENYRRFACTACEFSIPKIPGGRAFEVAEAEALLRDKKVGPLEGFRSKAGWPFTAELKLVMDEAIDNWKLEFDFGDDAKQAEADGEPVDFSGQASLGPCPKCRGHVYEHGTNYVCEHAVGPKQTCDFKTGKIILQQPISHDELGKLLTTGKTSLLDGFVSNRTKRKFKAFMAWDPKEGKVSFEFEPRAARPAGKTPAKKVAAKKAA</sequence>
<dbReference type="InterPro" id="IPR000380">
    <property type="entry name" value="Topo_IA"/>
</dbReference>
<dbReference type="NCBIfam" id="NF005829">
    <property type="entry name" value="PRK07726.1"/>
    <property type="match status" value="1"/>
</dbReference>
<evidence type="ECO:0000256" key="8">
    <source>
        <dbReference type="ARBA" id="ARBA00023235"/>
    </source>
</evidence>
<dbReference type="NCBIfam" id="TIGR01056">
    <property type="entry name" value="topB"/>
    <property type="match status" value="1"/>
</dbReference>
<evidence type="ECO:0000256" key="10">
    <source>
        <dbReference type="ARBA" id="ARBA00031985"/>
    </source>
</evidence>
<proteinExistence type="inferred from homology"/>
<organism evidence="15 16">
    <name type="scientific">Rubrivivax albus</name>
    <dbReference type="NCBI Taxonomy" id="2499835"/>
    <lineage>
        <taxon>Bacteria</taxon>
        <taxon>Pseudomonadati</taxon>
        <taxon>Pseudomonadota</taxon>
        <taxon>Betaproteobacteria</taxon>
        <taxon>Burkholderiales</taxon>
        <taxon>Sphaerotilaceae</taxon>
        <taxon>Rubrivivax</taxon>
    </lineage>
</organism>
<dbReference type="InterPro" id="IPR023406">
    <property type="entry name" value="Topo_IA_AS"/>
</dbReference>
<dbReference type="GO" id="GO:0006281">
    <property type="term" value="P:DNA repair"/>
    <property type="evidence" value="ECO:0007669"/>
    <property type="project" value="TreeGrafter"/>
</dbReference>
<dbReference type="EC" id="5.6.2.1" evidence="3"/>
<dbReference type="SMART" id="SM00437">
    <property type="entry name" value="TOP1Ac"/>
    <property type="match status" value="1"/>
</dbReference>
<dbReference type="EMBL" id="SACT01000002">
    <property type="protein sequence ID" value="RVT52867.1"/>
    <property type="molecule type" value="Genomic_DNA"/>
</dbReference>
<dbReference type="AlphaFoldDB" id="A0A3S2TNM0"/>
<feature type="domain" description="Toprim" evidence="13">
    <location>
        <begin position="3"/>
        <end position="146"/>
    </location>
</feature>
<dbReference type="InterPro" id="IPR003602">
    <property type="entry name" value="Topo_IA_DNA-bd_dom"/>
</dbReference>
<dbReference type="PANTHER" id="PTHR11390">
    <property type="entry name" value="PROKARYOTIC DNA TOPOISOMERASE"/>
    <property type="match status" value="1"/>
</dbReference>
<dbReference type="SUPFAM" id="SSF56712">
    <property type="entry name" value="Prokaryotic type I DNA topoisomerase"/>
    <property type="match status" value="1"/>
</dbReference>
<dbReference type="NCBIfam" id="NF006032">
    <property type="entry name" value="PRK08173.1"/>
    <property type="match status" value="1"/>
</dbReference>
<dbReference type="Gene3D" id="1.10.290.10">
    <property type="entry name" value="Topoisomerase I, domain 4"/>
    <property type="match status" value="1"/>
</dbReference>
<feature type="domain" description="Topo IA-type catalytic" evidence="14">
    <location>
        <begin position="162"/>
        <end position="624"/>
    </location>
</feature>
<evidence type="ECO:0000256" key="3">
    <source>
        <dbReference type="ARBA" id="ARBA00012891"/>
    </source>
</evidence>
<dbReference type="PRINTS" id="PR00417">
    <property type="entry name" value="PRTPISMRASEI"/>
</dbReference>
<dbReference type="InterPro" id="IPR006171">
    <property type="entry name" value="TOPRIM_dom"/>
</dbReference>
<dbReference type="NCBIfam" id="NF011313">
    <property type="entry name" value="PRK14724.1"/>
    <property type="match status" value="1"/>
</dbReference>
<evidence type="ECO:0000256" key="5">
    <source>
        <dbReference type="ARBA" id="ARBA00022842"/>
    </source>
</evidence>
<gene>
    <name evidence="15" type="ORF">ENE75_08405</name>
</gene>
<dbReference type="InterPro" id="IPR013497">
    <property type="entry name" value="Topo_IA_cen"/>
</dbReference>
<dbReference type="GO" id="GO:0003677">
    <property type="term" value="F:DNA binding"/>
    <property type="evidence" value="ECO:0007669"/>
    <property type="project" value="UniProtKB-KW"/>
</dbReference>
<keyword evidence="8 15" id="KW-0413">Isomerase</keyword>
<keyword evidence="16" id="KW-1185">Reference proteome</keyword>
<dbReference type="InterPro" id="IPR003601">
    <property type="entry name" value="Topo_IA_2"/>
</dbReference>
<accession>A0A3S2TNM0</accession>
<dbReference type="GO" id="GO:0003917">
    <property type="term" value="F:DNA topoisomerase type I (single strand cut, ATP-independent) activity"/>
    <property type="evidence" value="ECO:0007669"/>
    <property type="project" value="UniProtKB-EC"/>
</dbReference>
<dbReference type="Gene3D" id="2.70.20.10">
    <property type="entry name" value="Topoisomerase I, domain 3"/>
    <property type="match status" value="1"/>
</dbReference>
<dbReference type="PANTHER" id="PTHR11390:SF21">
    <property type="entry name" value="DNA TOPOISOMERASE 3-ALPHA"/>
    <property type="match status" value="1"/>
</dbReference>
<dbReference type="CDD" id="cd03362">
    <property type="entry name" value="TOPRIM_TopoIA_TopoIII"/>
    <property type="match status" value="1"/>
</dbReference>